<keyword evidence="1" id="KW-0472">Membrane</keyword>
<gene>
    <name evidence="2" type="ORF">PVAP13_8NG069601</name>
</gene>
<name>A0A8T0P5G8_PANVG</name>
<protein>
    <submittedName>
        <fullName evidence="2">Uncharacterized protein</fullName>
    </submittedName>
</protein>
<proteinExistence type="predicted"/>
<keyword evidence="3" id="KW-1185">Reference proteome</keyword>
<dbReference type="EMBL" id="CM029052">
    <property type="protein sequence ID" value="KAG2556228.1"/>
    <property type="molecule type" value="Genomic_DNA"/>
</dbReference>
<feature type="transmembrane region" description="Helical" evidence="1">
    <location>
        <begin position="36"/>
        <end position="57"/>
    </location>
</feature>
<reference evidence="2" key="1">
    <citation type="submission" date="2020-05" db="EMBL/GenBank/DDBJ databases">
        <title>WGS assembly of Panicum virgatum.</title>
        <authorList>
            <person name="Lovell J.T."/>
            <person name="Jenkins J."/>
            <person name="Shu S."/>
            <person name="Juenger T.E."/>
            <person name="Schmutz J."/>
        </authorList>
    </citation>
    <scope>NUCLEOTIDE SEQUENCE</scope>
    <source>
        <strain evidence="2">AP13</strain>
    </source>
</reference>
<keyword evidence="1" id="KW-1133">Transmembrane helix</keyword>
<sequence length="92" mass="10638">MVGCRRIGNVEQHLANATSTTLLHQLRDLWKSPRGTVLRIEALALVAIILSFFLAFFGCCRRWSNRWIVQKRFLAAHVLSTYLFPWEHTALV</sequence>
<comment type="caution">
    <text evidence="2">The sequence shown here is derived from an EMBL/GenBank/DDBJ whole genome shotgun (WGS) entry which is preliminary data.</text>
</comment>
<evidence type="ECO:0000256" key="1">
    <source>
        <dbReference type="SAM" id="Phobius"/>
    </source>
</evidence>
<organism evidence="2 3">
    <name type="scientific">Panicum virgatum</name>
    <name type="common">Blackwell switchgrass</name>
    <dbReference type="NCBI Taxonomy" id="38727"/>
    <lineage>
        <taxon>Eukaryota</taxon>
        <taxon>Viridiplantae</taxon>
        <taxon>Streptophyta</taxon>
        <taxon>Embryophyta</taxon>
        <taxon>Tracheophyta</taxon>
        <taxon>Spermatophyta</taxon>
        <taxon>Magnoliopsida</taxon>
        <taxon>Liliopsida</taxon>
        <taxon>Poales</taxon>
        <taxon>Poaceae</taxon>
        <taxon>PACMAD clade</taxon>
        <taxon>Panicoideae</taxon>
        <taxon>Panicodae</taxon>
        <taxon>Paniceae</taxon>
        <taxon>Panicinae</taxon>
        <taxon>Panicum</taxon>
        <taxon>Panicum sect. Hiantes</taxon>
    </lineage>
</organism>
<accession>A0A8T0P5G8</accession>
<dbReference type="Proteomes" id="UP000823388">
    <property type="component" value="Chromosome 8N"/>
</dbReference>
<dbReference type="AlphaFoldDB" id="A0A8T0P5G8"/>
<keyword evidence="1" id="KW-0812">Transmembrane</keyword>
<evidence type="ECO:0000313" key="2">
    <source>
        <dbReference type="EMBL" id="KAG2556228.1"/>
    </source>
</evidence>
<evidence type="ECO:0000313" key="3">
    <source>
        <dbReference type="Proteomes" id="UP000823388"/>
    </source>
</evidence>